<evidence type="ECO:0000313" key="2">
    <source>
        <dbReference type="EMBL" id="GAA1665865.1"/>
    </source>
</evidence>
<organism evidence="2 3">
    <name type="scientific">Glycomyces endophyticus</name>
    <dbReference type="NCBI Taxonomy" id="480996"/>
    <lineage>
        <taxon>Bacteria</taxon>
        <taxon>Bacillati</taxon>
        <taxon>Actinomycetota</taxon>
        <taxon>Actinomycetes</taxon>
        <taxon>Glycomycetales</taxon>
        <taxon>Glycomycetaceae</taxon>
        <taxon>Glycomyces</taxon>
    </lineage>
</organism>
<proteinExistence type="predicted"/>
<protein>
    <recommendedName>
        <fullName evidence="4">WXG100 family type VII secretion target</fullName>
    </recommendedName>
</protein>
<sequence>MDFVGMNPDQASTKGGLTIDSAEQFGTLKGELLGIVNQCVAAAGEPEVVEGYDEFGATWSTDLGKTADHGVSVGGTTHATVGDGVGTDTDNAGLQSVDAPAPSAPSIRPV</sequence>
<comment type="caution">
    <text evidence="2">The sequence shown here is derived from an EMBL/GenBank/DDBJ whole genome shotgun (WGS) entry which is preliminary data.</text>
</comment>
<feature type="region of interest" description="Disordered" evidence="1">
    <location>
        <begin position="79"/>
        <end position="110"/>
    </location>
</feature>
<evidence type="ECO:0000313" key="3">
    <source>
        <dbReference type="Proteomes" id="UP001499851"/>
    </source>
</evidence>
<dbReference type="Proteomes" id="UP001499851">
    <property type="component" value="Unassembled WGS sequence"/>
</dbReference>
<evidence type="ECO:0008006" key="4">
    <source>
        <dbReference type="Google" id="ProtNLM"/>
    </source>
</evidence>
<gene>
    <name evidence="2" type="ORF">GCM10009830_09330</name>
</gene>
<evidence type="ECO:0000256" key="1">
    <source>
        <dbReference type="SAM" id="MobiDB-lite"/>
    </source>
</evidence>
<dbReference type="EMBL" id="BAAAQF010000004">
    <property type="protein sequence ID" value="GAA1665865.1"/>
    <property type="molecule type" value="Genomic_DNA"/>
</dbReference>
<keyword evidence="3" id="KW-1185">Reference proteome</keyword>
<reference evidence="3" key="1">
    <citation type="journal article" date="2019" name="Int. J. Syst. Evol. Microbiol.">
        <title>The Global Catalogue of Microorganisms (GCM) 10K type strain sequencing project: providing services to taxonomists for standard genome sequencing and annotation.</title>
        <authorList>
            <consortium name="The Broad Institute Genomics Platform"/>
            <consortium name="The Broad Institute Genome Sequencing Center for Infectious Disease"/>
            <person name="Wu L."/>
            <person name="Ma J."/>
        </authorList>
    </citation>
    <scope>NUCLEOTIDE SEQUENCE [LARGE SCALE GENOMIC DNA]</scope>
    <source>
        <strain evidence="3">JCM 16001</strain>
    </source>
</reference>
<name>A0ABP4S8H4_9ACTN</name>
<accession>A0ABP4S8H4</accession>